<sequence>MIQLFQTIHVHNELLNENEKKEDLPLSRPTSFNDIHIPDELKVANGGDRFVLYDNEDPDHRMIILSSGVAADLFYQLYTIHDCGCGRSLPSVYCSIAGKSQAIYDEMFDVILKNTFGLQQLFTENNDIRHLLRNFGRLALIPEQFVIAEFEKLQADSPDTQWYEIFF</sequence>
<dbReference type="AlphaFoldDB" id="A0A816ZA67"/>
<protein>
    <submittedName>
        <fullName evidence="1">Uncharacterized protein</fullName>
    </submittedName>
</protein>
<reference evidence="1" key="1">
    <citation type="submission" date="2021-02" db="EMBL/GenBank/DDBJ databases">
        <authorList>
            <person name="Nowell W R."/>
        </authorList>
    </citation>
    <scope>NUCLEOTIDE SEQUENCE</scope>
</reference>
<gene>
    <name evidence="1" type="ORF">WKI299_LOCUS34077</name>
</gene>
<evidence type="ECO:0000313" key="2">
    <source>
        <dbReference type="Proteomes" id="UP000663856"/>
    </source>
</evidence>
<organism evidence="1 2">
    <name type="scientific">Rotaria magnacalcarata</name>
    <dbReference type="NCBI Taxonomy" id="392030"/>
    <lineage>
        <taxon>Eukaryota</taxon>
        <taxon>Metazoa</taxon>
        <taxon>Spiralia</taxon>
        <taxon>Gnathifera</taxon>
        <taxon>Rotifera</taxon>
        <taxon>Eurotatoria</taxon>
        <taxon>Bdelloidea</taxon>
        <taxon>Philodinida</taxon>
        <taxon>Philodinidae</taxon>
        <taxon>Rotaria</taxon>
    </lineage>
</organism>
<proteinExistence type="predicted"/>
<dbReference type="EMBL" id="CAJNRF010016341">
    <property type="protein sequence ID" value="CAF2192971.1"/>
    <property type="molecule type" value="Genomic_DNA"/>
</dbReference>
<comment type="caution">
    <text evidence="1">The sequence shown here is derived from an EMBL/GenBank/DDBJ whole genome shotgun (WGS) entry which is preliminary data.</text>
</comment>
<evidence type="ECO:0000313" key="1">
    <source>
        <dbReference type="EMBL" id="CAF2192971.1"/>
    </source>
</evidence>
<dbReference type="Proteomes" id="UP000663856">
    <property type="component" value="Unassembled WGS sequence"/>
</dbReference>
<name>A0A816ZA67_9BILA</name>
<accession>A0A816ZA67</accession>